<dbReference type="PANTHER" id="PTHR33055">
    <property type="entry name" value="TRANSPOSASE FOR INSERTION SEQUENCE ELEMENT IS1111A"/>
    <property type="match status" value="1"/>
</dbReference>
<keyword evidence="5" id="KW-1185">Reference proteome</keyword>
<feature type="domain" description="Transposase IS116/IS110/IS902 C-terminal" evidence="3">
    <location>
        <begin position="192"/>
        <end position="275"/>
    </location>
</feature>
<evidence type="ECO:0000313" key="4">
    <source>
        <dbReference type="EMBL" id="MFC4349499.1"/>
    </source>
</evidence>
<evidence type="ECO:0000256" key="1">
    <source>
        <dbReference type="SAM" id="Coils"/>
    </source>
</evidence>
<name>A0ABV8UEZ7_9PROT</name>
<comment type="caution">
    <text evidence="4">The sequence shown here is derived from an EMBL/GenBank/DDBJ whole genome shotgun (WGS) entry which is preliminary data.</text>
</comment>
<dbReference type="PANTHER" id="PTHR33055:SF13">
    <property type="entry name" value="TRANSPOSASE"/>
    <property type="match status" value="1"/>
</dbReference>
<evidence type="ECO:0000259" key="2">
    <source>
        <dbReference type="Pfam" id="PF01548"/>
    </source>
</evidence>
<organism evidence="4 5">
    <name type="scientific">Kordiimonas lipolytica</name>
    <dbReference type="NCBI Taxonomy" id="1662421"/>
    <lineage>
        <taxon>Bacteria</taxon>
        <taxon>Pseudomonadati</taxon>
        <taxon>Pseudomonadota</taxon>
        <taxon>Alphaproteobacteria</taxon>
        <taxon>Kordiimonadales</taxon>
        <taxon>Kordiimonadaceae</taxon>
        <taxon>Kordiimonas</taxon>
    </lineage>
</organism>
<keyword evidence="1" id="KW-0175">Coiled coil</keyword>
<feature type="coiled-coil region" evidence="1">
    <location>
        <begin position="134"/>
        <end position="161"/>
    </location>
</feature>
<dbReference type="Proteomes" id="UP001595776">
    <property type="component" value="Unassembled WGS sequence"/>
</dbReference>
<gene>
    <name evidence="4" type="ORF">ACFO5Q_16720</name>
</gene>
<dbReference type="Pfam" id="PF01548">
    <property type="entry name" value="DEDD_Tnp_IS110"/>
    <property type="match status" value="1"/>
</dbReference>
<dbReference type="NCBIfam" id="NF033542">
    <property type="entry name" value="transpos_IS110"/>
    <property type="match status" value="1"/>
</dbReference>
<dbReference type="InterPro" id="IPR047650">
    <property type="entry name" value="Transpos_IS110"/>
</dbReference>
<dbReference type="EMBL" id="JBHSCR010000020">
    <property type="protein sequence ID" value="MFC4349499.1"/>
    <property type="molecule type" value="Genomic_DNA"/>
</dbReference>
<reference evidence="5" key="1">
    <citation type="journal article" date="2019" name="Int. J. Syst. Evol. Microbiol.">
        <title>The Global Catalogue of Microorganisms (GCM) 10K type strain sequencing project: providing services to taxonomists for standard genome sequencing and annotation.</title>
        <authorList>
            <consortium name="The Broad Institute Genomics Platform"/>
            <consortium name="The Broad Institute Genome Sequencing Center for Infectious Disease"/>
            <person name="Wu L."/>
            <person name="Ma J."/>
        </authorList>
    </citation>
    <scope>NUCLEOTIDE SEQUENCE [LARGE SCALE GENOMIC DNA]</scope>
    <source>
        <strain evidence="5">CGMCC 1.15304</strain>
    </source>
</reference>
<dbReference type="Pfam" id="PF02371">
    <property type="entry name" value="Transposase_20"/>
    <property type="match status" value="1"/>
</dbReference>
<evidence type="ECO:0000259" key="3">
    <source>
        <dbReference type="Pfam" id="PF02371"/>
    </source>
</evidence>
<dbReference type="InterPro" id="IPR002525">
    <property type="entry name" value="Transp_IS110-like_N"/>
</dbReference>
<accession>A0ABV8UEZ7</accession>
<sequence length="313" mass="35085">MTYTTRSIGIDISKSSFDVCLLPEGEADTFTNNTSGIAKFLSWVADREDIERLILEPTGGYERMVTDALLAAGLPVAKVNARYIRQFARASGQLAKTDKVDAFVLADYGRRMETRLLEQPSEQQQELSDLVVRYKQLSHMIVQEKNRREKLLNKARDWIEEALNFLLEQRQAVVEAMEECLEQDAALKARAKVLTSIKGIGLRTACFLLAGLPELGHLDKGQIAKLVGLAPINRDSGLMRGRRTITGGRKHVRDALYVATLPAIRFDPEMKAFYQRLRENGKPGKVALIAVTRKILIRANAKMRDHYAAALDT</sequence>
<dbReference type="InterPro" id="IPR003346">
    <property type="entry name" value="Transposase_20"/>
</dbReference>
<evidence type="ECO:0000313" key="5">
    <source>
        <dbReference type="Proteomes" id="UP001595776"/>
    </source>
</evidence>
<proteinExistence type="predicted"/>
<dbReference type="RefSeq" id="WP_082719706.1">
    <property type="nucleotide sequence ID" value="NZ_JBHSCR010000020.1"/>
</dbReference>
<feature type="domain" description="Transposase IS110-like N-terminal" evidence="2">
    <location>
        <begin position="8"/>
        <end position="154"/>
    </location>
</feature>
<protein>
    <submittedName>
        <fullName evidence="4">IS110 family transposase</fullName>
    </submittedName>
</protein>